<name>A0ABW8SIY2_9CLOT</name>
<reference evidence="2 3" key="1">
    <citation type="submission" date="2024-11" db="EMBL/GenBank/DDBJ databases">
        <authorList>
            <person name="Heng Y.C."/>
            <person name="Lim A.C.H."/>
            <person name="Lee J.K.Y."/>
            <person name="Kittelmann S."/>
        </authorList>
    </citation>
    <scope>NUCLEOTIDE SEQUENCE [LARGE SCALE GENOMIC DNA]</scope>
    <source>
        <strain evidence="2 3">WILCCON 0269</strain>
    </source>
</reference>
<dbReference type="RefSeq" id="WP_406791819.1">
    <property type="nucleotide sequence ID" value="NZ_JBJHZX010000011.1"/>
</dbReference>
<protein>
    <submittedName>
        <fullName evidence="2">Pyrroline-5-carboxylate reductase dimerization domain-containing protein</fullName>
    </submittedName>
</protein>
<gene>
    <name evidence="2" type="ORF">ACJDU8_09020</name>
</gene>
<dbReference type="InterPro" id="IPR029036">
    <property type="entry name" value="P5CR_dimer"/>
</dbReference>
<dbReference type="Pfam" id="PF14748">
    <property type="entry name" value="P5CR_dimer"/>
    <property type="match status" value="1"/>
</dbReference>
<proteinExistence type="predicted"/>
<accession>A0ABW8SIY2</accession>
<dbReference type="InterPro" id="IPR008927">
    <property type="entry name" value="6-PGluconate_DH-like_C_sf"/>
</dbReference>
<evidence type="ECO:0000313" key="2">
    <source>
        <dbReference type="EMBL" id="MFL0195701.1"/>
    </source>
</evidence>
<keyword evidence="3" id="KW-1185">Reference proteome</keyword>
<dbReference type="SUPFAM" id="SSF48179">
    <property type="entry name" value="6-phosphogluconate dehydrogenase C-terminal domain-like"/>
    <property type="match status" value="1"/>
</dbReference>
<dbReference type="Gene3D" id="1.10.3730.10">
    <property type="entry name" value="ProC C-terminal domain-like"/>
    <property type="match status" value="1"/>
</dbReference>
<comment type="caution">
    <text evidence="2">The sequence shown here is derived from an EMBL/GenBank/DDBJ whole genome shotgun (WGS) entry which is preliminary data.</text>
</comment>
<organism evidence="2 3">
    <name type="scientific">Candidatus Clostridium eludens</name>
    <dbReference type="NCBI Taxonomy" id="3381663"/>
    <lineage>
        <taxon>Bacteria</taxon>
        <taxon>Bacillati</taxon>
        <taxon>Bacillota</taxon>
        <taxon>Clostridia</taxon>
        <taxon>Eubacteriales</taxon>
        <taxon>Clostridiaceae</taxon>
        <taxon>Clostridium</taxon>
    </lineage>
</organism>
<dbReference type="Proteomes" id="UP001623660">
    <property type="component" value="Unassembled WGS sequence"/>
</dbReference>
<dbReference type="EMBL" id="JBJHZX010000011">
    <property type="protein sequence ID" value="MFL0195701.1"/>
    <property type="molecule type" value="Genomic_DNA"/>
</dbReference>
<evidence type="ECO:0000259" key="1">
    <source>
        <dbReference type="Pfam" id="PF14748"/>
    </source>
</evidence>
<evidence type="ECO:0000313" key="3">
    <source>
        <dbReference type="Proteomes" id="UP001623660"/>
    </source>
</evidence>
<sequence length="46" mass="5042">MSDYEGTANAVATKGGATKQGIICFEENNLNRIVSEAMNKAYDKMR</sequence>
<feature type="domain" description="Pyrroline-5-carboxylate reductase dimerisation" evidence="1">
    <location>
        <begin position="8"/>
        <end position="45"/>
    </location>
</feature>